<dbReference type="AlphaFoldDB" id="A0A2Z3GP05"/>
<protein>
    <recommendedName>
        <fullName evidence="4">NYN domain-containing protein</fullName>
    </recommendedName>
</protein>
<evidence type="ECO:0000313" key="3">
    <source>
        <dbReference type="Proteomes" id="UP000245802"/>
    </source>
</evidence>
<proteinExistence type="predicted"/>
<organism evidence="2 3">
    <name type="scientific">Gemmata obscuriglobus</name>
    <dbReference type="NCBI Taxonomy" id="114"/>
    <lineage>
        <taxon>Bacteria</taxon>
        <taxon>Pseudomonadati</taxon>
        <taxon>Planctomycetota</taxon>
        <taxon>Planctomycetia</taxon>
        <taxon>Gemmatales</taxon>
        <taxon>Gemmataceae</taxon>
        <taxon>Gemmata</taxon>
    </lineage>
</organism>
<dbReference type="Pfam" id="PF05991">
    <property type="entry name" value="NYN_YacP"/>
    <property type="match status" value="1"/>
</dbReference>
<keyword evidence="3" id="KW-1185">Reference proteome</keyword>
<name>A0A2Z3GP05_9BACT</name>
<evidence type="ECO:0000313" key="2">
    <source>
        <dbReference type="EMBL" id="AWM35989.1"/>
    </source>
</evidence>
<dbReference type="OrthoDB" id="286832at2"/>
<feature type="region of interest" description="Disordered" evidence="1">
    <location>
        <begin position="133"/>
        <end position="173"/>
    </location>
</feature>
<dbReference type="InterPro" id="IPR010298">
    <property type="entry name" value="YacP-like"/>
</dbReference>
<accession>A0A2Z3GP05</accession>
<dbReference type="PANTHER" id="PTHR34547">
    <property type="entry name" value="YACP-LIKE NYN DOMAIN PROTEIN"/>
    <property type="match status" value="1"/>
</dbReference>
<dbReference type="RefSeq" id="WP_010050713.1">
    <property type="nucleotide sequence ID" value="NZ_CP025958.1"/>
</dbReference>
<dbReference type="KEGG" id="gog:C1280_02510"/>
<dbReference type="PANTHER" id="PTHR34547:SF1">
    <property type="entry name" value="YACP-LIKE NYN DOMAIN PROTEIN"/>
    <property type="match status" value="1"/>
</dbReference>
<dbReference type="Proteomes" id="UP000245802">
    <property type="component" value="Chromosome"/>
</dbReference>
<gene>
    <name evidence="2" type="ORF">C1280_02510</name>
</gene>
<reference evidence="2 3" key="1">
    <citation type="submission" date="2018-01" db="EMBL/GenBank/DDBJ databases">
        <title>G. obscuriglobus.</title>
        <authorList>
            <person name="Franke J."/>
            <person name="Blomberg W."/>
            <person name="Selmecki A."/>
        </authorList>
    </citation>
    <scope>NUCLEOTIDE SEQUENCE [LARGE SCALE GENOMIC DNA]</scope>
    <source>
        <strain evidence="2 3">DSM 5831</strain>
    </source>
</reference>
<evidence type="ECO:0000256" key="1">
    <source>
        <dbReference type="SAM" id="MobiDB-lite"/>
    </source>
</evidence>
<evidence type="ECO:0008006" key="4">
    <source>
        <dbReference type="Google" id="ProtNLM"/>
    </source>
</evidence>
<sequence length="173" mass="19137">MTFLIDGYNLMFALGLVGRKTPAPQFERARTKFLDWLASRLKGRIASARVVFDAQQAPAPSLEMVHRGVRVRFAYQRTADDVIEELVEVEPKPRTVTVVSNDARIADAARRAGCGVASCQEFTDWLISEAKEYGAKKGTAPEPDKPEPAEEDTDELLRVFTTPASHKPAGHKP</sequence>
<dbReference type="EMBL" id="CP025958">
    <property type="protein sequence ID" value="AWM35989.1"/>
    <property type="molecule type" value="Genomic_DNA"/>
</dbReference>